<evidence type="ECO:0000256" key="1">
    <source>
        <dbReference type="ARBA" id="ARBA00023157"/>
    </source>
</evidence>
<dbReference type="PANTHER" id="PTHR24260">
    <property type="match status" value="1"/>
</dbReference>
<protein>
    <recommendedName>
        <fullName evidence="3">Peptidase S1 domain-containing protein</fullName>
    </recommendedName>
</protein>
<dbReference type="InterPro" id="IPR001314">
    <property type="entry name" value="Peptidase_S1A"/>
</dbReference>
<evidence type="ECO:0000259" key="3">
    <source>
        <dbReference type="PROSITE" id="PS50240"/>
    </source>
</evidence>
<feature type="signal peptide" evidence="2">
    <location>
        <begin position="1"/>
        <end position="21"/>
    </location>
</feature>
<feature type="chain" id="PRO_5041228354" description="Peptidase S1 domain-containing protein" evidence="2">
    <location>
        <begin position="22"/>
        <end position="263"/>
    </location>
</feature>
<dbReference type="GO" id="GO:0006508">
    <property type="term" value="P:proteolysis"/>
    <property type="evidence" value="ECO:0007669"/>
    <property type="project" value="InterPro"/>
</dbReference>
<keyword evidence="2" id="KW-0732">Signal</keyword>
<dbReference type="SUPFAM" id="SSF50494">
    <property type="entry name" value="Trypsin-like serine proteases"/>
    <property type="match status" value="1"/>
</dbReference>
<dbReference type="InterPro" id="IPR043504">
    <property type="entry name" value="Peptidase_S1_PA_chymotrypsin"/>
</dbReference>
<keyword evidence="5" id="KW-1185">Reference proteome</keyword>
<comment type="caution">
    <text evidence="4">The sequence shown here is derived from an EMBL/GenBank/DDBJ whole genome shotgun (WGS) entry which is preliminary data.</text>
</comment>
<dbReference type="EMBL" id="JALNTZ010000004">
    <property type="protein sequence ID" value="KAJ3656340.1"/>
    <property type="molecule type" value="Genomic_DNA"/>
</dbReference>
<dbReference type="InterPro" id="IPR009003">
    <property type="entry name" value="Peptidase_S1_PA"/>
</dbReference>
<dbReference type="PANTHER" id="PTHR24260:SF136">
    <property type="entry name" value="GH08193P-RELATED"/>
    <property type="match status" value="1"/>
</dbReference>
<evidence type="ECO:0000313" key="4">
    <source>
        <dbReference type="EMBL" id="KAJ3656340.1"/>
    </source>
</evidence>
<evidence type="ECO:0000313" key="5">
    <source>
        <dbReference type="Proteomes" id="UP001168821"/>
    </source>
</evidence>
<dbReference type="Proteomes" id="UP001168821">
    <property type="component" value="Unassembled WGS sequence"/>
</dbReference>
<sequence>MHLKVAASFLLLLALINVHQTEEISRDSRIIGGLDANAGQYKFAAAITVTTETSRFFCGGSLLTNQWIITAGQCVNGATLFTIQIGSNKLTEDDTNRVIVATSEYVIHPEFNPTTLENDVGLIKLRIPVEFTNYVNTIYYADSTPVGNSTSLVAIGWGQTSDDDPELSEHLQGVQVVSISNEECRFTYGSQLTDNMLCVAGSYNEGTCIGDTGSALIQIVSRGAQVHTGIASFVSGNGCQSTDPSGYTRTHPYLDWIKSIILA</sequence>
<evidence type="ECO:0000256" key="2">
    <source>
        <dbReference type="SAM" id="SignalP"/>
    </source>
</evidence>
<dbReference type="CDD" id="cd00190">
    <property type="entry name" value="Tryp_SPc"/>
    <property type="match status" value="1"/>
</dbReference>
<dbReference type="Pfam" id="PF00089">
    <property type="entry name" value="Trypsin"/>
    <property type="match status" value="1"/>
</dbReference>
<dbReference type="PRINTS" id="PR00722">
    <property type="entry name" value="CHYMOTRYPSIN"/>
</dbReference>
<dbReference type="InterPro" id="IPR001254">
    <property type="entry name" value="Trypsin_dom"/>
</dbReference>
<reference evidence="4" key="1">
    <citation type="journal article" date="2023" name="G3 (Bethesda)">
        <title>Whole genome assemblies of Zophobas morio and Tenebrio molitor.</title>
        <authorList>
            <person name="Kaur S."/>
            <person name="Stinson S.A."/>
            <person name="diCenzo G.C."/>
        </authorList>
    </citation>
    <scope>NUCLEOTIDE SEQUENCE</scope>
    <source>
        <strain evidence="4">QUZm001</strain>
    </source>
</reference>
<proteinExistence type="predicted"/>
<dbReference type="FunFam" id="2.40.10.10:FF:000068">
    <property type="entry name" value="transmembrane protease serine 2"/>
    <property type="match status" value="1"/>
</dbReference>
<keyword evidence="1" id="KW-1015">Disulfide bond</keyword>
<name>A0AA38IH27_9CUCU</name>
<dbReference type="Gene3D" id="2.40.10.10">
    <property type="entry name" value="Trypsin-like serine proteases"/>
    <property type="match status" value="2"/>
</dbReference>
<dbReference type="InterPro" id="IPR051333">
    <property type="entry name" value="CLIP_Serine_Protease"/>
</dbReference>
<accession>A0AA38IH27</accession>
<dbReference type="AlphaFoldDB" id="A0AA38IH27"/>
<dbReference type="SMART" id="SM00020">
    <property type="entry name" value="Tryp_SPc"/>
    <property type="match status" value="1"/>
</dbReference>
<gene>
    <name evidence="4" type="ORF">Zmor_015424</name>
</gene>
<dbReference type="PROSITE" id="PS50240">
    <property type="entry name" value="TRYPSIN_DOM"/>
    <property type="match status" value="1"/>
</dbReference>
<organism evidence="4 5">
    <name type="scientific">Zophobas morio</name>
    <dbReference type="NCBI Taxonomy" id="2755281"/>
    <lineage>
        <taxon>Eukaryota</taxon>
        <taxon>Metazoa</taxon>
        <taxon>Ecdysozoa</taxon>
        <taxon>Arthropoda</taxon>
        <taxon>Hexapoda</taxon>
        <taxon>Insecta</taxon>
        <taxon>Pterygota</taxon>
        <taxon>Neoptera</taxon>
        <taxon>Endopterygota</taxon>
        <taxon>Coleoptera</taxon>
        <taxon>Polyphaga</taxon>
        <taxon>Cucujiformia</taxon>
        <taxon>Tenebrionidae</taxon>
        <taxon>Zophobas</taxon>
    </lineage>
</organism>
<dbReference type="GO" id="GO:0004252">
    <property type="term" value="F:serine-type endopeptidase activity"/>
    <property type="evidence" value="ECO:0007669"/>
    <property type="project" value="InterPro"/>
</dbReference>
<feature type="domain" description="Peptidase S1" evidence="3">
    <location>
        <begin position="30"/>
        <end position="262"/>
    </location>
</feature>